<dbReference type="EMBL" id="JQZW01000008">
    <property type="protein sequence ID" value="KGN98047.1"/>
    <property type="molecule type" value="Genomic_DNA"/>
</dbReference>
<evidence type="ECO:0000256" key="5">
    <source>
        <dbReference type="ARBA" id="ARBA00022645"/>
    </source>
</evidence>
<evidence type="ECO:0000256" key="1">
    <source>
        <dbReference type="ARBA" id="ARBA00004167"/>
    </source>
</evidence>
<dbReference type="GO" id="GO:0071555">
    <property type="term" value="P:cell wall organization"/>
    <property type="evidence" value="ECO:0007669"/>
    <property type="project" value="UniProtKB-KW"/>
</dbReference>
<dbReference type="NCBIfam" id="TIGR03423">
    <property type="entry name" value="pbp2_mrdA"/>
    <property type="match status" value="1"/>
</dbReference>
<evidence type="ECO:0000256" key="2">
    <source>
        <dbReference type="ARBA" id="ARBA00004236"/>
    </source>
</evidence>
<dbReference type="InterPro" id="IPR005311">
    <property type="entry name" value="PBP_dimer"/>
</dbReference>
<dbReference type="OrthoDB" id="9766847at2"/>
<dbReference type="Gene3D" id="3.30.1390.30">
    <property type="entry name" value="Penicillin-binding protein 2a, domain 3"/>
    <property type="match status" value="1"/>
</dbReference>
<name>A0A0A2G6H0_9PORP</name>
<evidence type="ECO:0000256" key="10">
    <source>
        <dbReference type="ARBA" id="ARBA00022984"/>
    </source>
</evidence>
<dbReference type="InterPro" id="IPR012338">
    <property type="entry name" value="Beta-lactam/transpept-like"/>
</dbReference>
<dbReference type="GO" id="GO:0009252">
    <property type="term" value="P:peptidoglycan biosynthetic process"/>
    <property type="evidence" value="ECO:0007669"/>
    <property type="project" value="UniProtKB-KW"/>
</dbReference>
<accession>A0A0A2G6H0</accession>
<dbReference type="Pfam" id="PF03717">
    <property type="entry name" value="PBP_dimer"/>
    <property type="match status" value="1"/>
</dbReference>
<dbReference type="PANTHER" id="PTHR30627">
    <property type="entry name" value="PEPTIDOGLYCAN D,D-TRANSPEPTIDASE"/>
    <property type="match status" value="1"/>
</dbReference>
<evidence type="ECO:0000259" key="16">
    <source>
        <dbReference type="Pfam" id="PF03717"/>
    </source>
</evidence>
<dbReference type="FunFam" id="3.40.710.10:FF:000024">
    <property type="entry name" value="Penicillin-binding protein 2"/>
    <property type="match status" value="1"/>
</dbReference>
<evidence type="ECO:0000256" key="4">
    <source>
        <dbReference type="ARBA" id="ARBA00022519"/>
    </source>
</evidence>
<evidence type="ECO:0000313" key="17">
    <source>
        <dbReference type="EMBL" id="KGN98047.1"/>
    </source>
</evidence>
<comment type="caution">
    <text evidence="17">The sequence shown here is derived from an EMBL/GenBank/DDBJ whole genome shotgun (WGS) entry which is preliminary data.</text>
</comment>
<keyword evidence="8" id="KW-0378">Hydrolase</keyword>
<dbReference type="Gene3D" id="3.40.710.10">
    <property type="entry name" value="DD-peptidase/beta-lactamase superfamily"/>
    <property type="match status" value="1"/>
</dbReference>
<dbReference type="RefSeq" id="WP_036883528.1">
    <property type="nucleotide sequence ID" value="NZ_JQZW01000008.1"/>
</dbReference>
<dbReference type="InterPro" id="IPR050515">
    <property type="entry name" value="Beta-lactam/transpept"/>
</dbReference>
<keyword evidence="13" id="KW-0961">Cell wall biogenesis/degradation</keyword>
<feature type="transmembrane region" description="Helical" evidence="14">
    <location>
        <begin position="12"/>
        <end position="32"/>
    </location>
</feature>
<comment type="subcellular location">
    <subcellularLocation>
        <location evidence="2">Cell membrane</location>
    </subcellularLocation>
    <subcellularLocation>
        <location evidence="1">Membrane</location>
        <topology evidence="1">Single-pass membrane protein</topology>
    </subcellularLocation>
</comment>
<keyword evidence="9" id="KW-0133">Cell shape</keyword>
<keyword evidence="11 14" id="KW-1133">Transmembrane helix</keyword>
<keyword evidence="12 14" id="KW-0472">Membrane</keyword>
<evidence type="ECO:0000256" key="14">
    <source>
        <dbReference type="SAM" id="Phobius"/>
    </source>
</evidence>
<dbReference type="AlphaFoldDB" id="A0A0A2G6H0"/>
<dbReference type="SUPFAM" id="SSF56519">
    <property type="entry name" value="Penicillin binding protein dimerisation domain"/>
    <property type="match status" value="1"/>
</dbReference>
<dbReference type="InterPro" id="IPR001460">
    <property type="entry name" value="PCN-bd_Tpept"/>
</dbReference>
<evidence type="ECO:0000256" key="6">
    <source>
        <dbReference type="ARBA" id="ARBA00022670"/>
    </source>
</evidence>
<dbReference type="GO" id="GO:0006508">
    <property type="term" value="P:proteolysis"/>
    <property type="evidence" value="ECO:0007669"/>
    <property type="project" value="UniProtKB-KW"/>
</dbReference>
<dbReference type="STRING" id="266762.HQ36_03765"/>
<evidence type="ECO:0000256" key="9">
    <source>
        <dbReference type="ARBA" id="ARBA00022960"/>
    </source>
</evidence>
<keyword evidence="7 14" id="KW-0812">Transmembrane</keyword>
<keyword evidence="3" id="KW-1003">Cell membrane</keyword>
<dbReference type="GO" id="GO:0008360">
    <property type="term" value="P:regulation of cell shape"/>
    <property type="evidence" value="ECO:0007669"/>
    <property type="project" value="UniProtKB-KW"/>
</dbReference>
<dbReference type="eggNOG" id="COG0768">
    <property type="taxonomic scope" value="Bacteria"/>
</dbReference>
<keyword evidence="10" id="KW-0573">Peptidoglycan synthesis</keyword>
<evidence type="ECO:0000256" key="11">
    <source>
        <dbReference type="ARBA" id="ARBA00022989"/>
    </source>
</evidence>
<keyword evidence="4" id="KW-0997">Cell inner membrane</keyword>
<dbReference type="PANTHER" id="PTHR30627:SF2">
    <property type="entry name" value="PEPTIDOGLYCAN D,D-TRANSPEPTIDASE MRDA"/>
    <property type="match status" value="1"/>
</dbReference>
<dbReference type="InterPro" id="IPR017790">
    <property type="entry name" value="Penicillin-binding_protein_2"/>
</dbReference>
<dbReference type="GO" id="GO:0071972">
    <property type="term" value="F:peptidoglycan L,D-transpeptidase activity"/>
    <property type="evidence" value="ECO:0007669"/>
    <property type="project" value="TreeGrafter"/>
</dbReference>
<evidence type="ECO:0000256" key="12">
    <source>
        <dbReference type="ARBA" id="ARBA00023136"/>
    </source>
</evidence>
<protein>
    <submittedName>
        <fullName evidence="17">Penicillin-binding protein</fullName>
    </submittedName>
</protein>
<sequence>MKKEKGSELQRIMFLSIIAILIVIGYIVRLFYLQILSPEYTEKAERNAFYYRTVYPERGVIFDREGRLLVFNEPAYDILVVNKEVKDLDTLEFCKFLGVDIELVRNRFQFIKNRTLNPGYSPYTPQTLLTQINVQNAGRFQEHLYKFPGFFVQHRSVRKYDTSAAAHVLGYLSECNQNEIAKDSTLALGDYIGKSGVERFYDLSLRGQKGYQIMLRDARGRIKGRYNNGANDISEKRGSNITLSLDIELQKLGEALMRGKRGAIVMIEPQTGEVLCLVTSPNFDPSLLTGRDFGKNHILLERERGKPLFNRAIQGAYPPGSTFKTTQAAIFLNEGIITGNTQFTCYHGYPRLRGKPACHSHYSPLAVEYALTTSCNAFFCWGLHYMLDDRSRYPSVQQAFTQWKDYMISFGCGYPVGIDLPGEKRGFIPNSDYYDKWYQKRWTSSSIISNSIGQGEVLMTPLQMANMAAIIANRGYYYRPHMVREIAGNELDTAYTQKHITAVRKEHWELIVSGMAGAVTAGTCRAANFAPGEIEVCGKTGTAENRHGKDHSAFIGFAPRNNPQVAIAVYVENGGFGATFGVPIGRVMMEYYLREGNLSASSLGIVEQMKHQSLAYTYEP</sequence>
<dbReference type="Gene3D" id="3.90.1310.10">
    <property type="entry name" value="Penicillin-binding protein 2a (Domain 2)"/>
    <property type="match status" value="1"/>
</dbReference>
<proteinExistence type="predicted"/>
<dbReference type="SUPFAM" id="SSF56601">
    <property type="entry name" value="beta-lactamase/transpeptidase-like"/>
    <property type="match status" value="1"/>
</dbReference>
<evidence type="ECO:0000256" key="7">
    <source>
        <dbReference type="ARBA" id="ARBA00022692"/>
    </source>
</evidence>
<dbReference type="GO" id="GO:0009002">
    <property type="term" value="F:serine-type D-Ala-D-Ala carboxypeptidase activity"/>
    <property type="evidence" value="ECO:0007669"/>
    <property type="project" value="InterPro"/>
</dbReference>
<dbReference type="Pfam" id="PF00905">
    <property type="entry name" value="Transpeptidase"/>
    <property type="match status" value="1"/>
</dbReference>
<keyword evidence="5" id="KW-0121">Carboxypeptidase</keyword>
<evidence type="ECO:0000313" key="18">
    <source>
        <dbReference type="Proteomes" id="UP000030134"/>
    </source>
</evidence>
<organism evidence="17 18">
    <name type="scientific">Porphyromonas gingivicanis</name>
    <dbReference type="NCBI Taxonomy" id="266762"/>
    <lineage>
        <taxon>Bacteria</taxon>
        <taxon>Pseudomonadati</taxon>
        <taxon>Bacteroidota</taxon>
        <taxon>Bacteroidia</taxon>
        <taxon>Bacteroidales</taxon>
        <taxon>Porphyromonadaceae</taxon>
        <taxon>Porphyromonas</taxon>
    </lineage>
</organism>
<dbReference type="GO" id="GO:0005886">
    <property type="term" value="C:plasma membrane"/>
    <property type="evidence" value="ECO:0007669"/>
    <property type="project" value="UniProtKB-SubCell"/>
</dbReference>
<dbReference type="InterPro" id="IPR036138">
    <property type="entry name" value="PBP_dimer_sf"/>
</dbReference>
<keyword evidence="6" id="KW-0645">Protease</keyword>
<dbReference type="Proteomes" id="UP000030134">
    <property type="component" value="Unassembled WGS sequence"/>
</dbReference>
<reference evidence="17 18" key="1">
    <citation type="submission" date="2014-08" db="EMBL/GenBank/DDBJ databases">
        <title>Porphyromonas gingivicanis strain:COT-022_OH1391 Genome sequencing.</title>
        <authorList>
            <person name="Wallis C."/>
            <person name="Deusch O."/>
            <person name="O'Flynn C."/>
            <person name="Davis I."/>
            <person name="Jospin G."/>
            <person name="Darling A.E."/>
            <person name="Coil D.A."/>
            <person name="Alexiev A."/>
            <person name="Horsfall A."/>
            <person name="Kirkwood N."/>
            <person name="Harris S."/>
            <person name="Eisen J.A."/>
        </authorList>
    </citation>
    <scope>NUCLEOTIDE SEQUENCE [LARGE SCALE GENOMIC DNA]</scope>
    <source>
        <strain evidence="18">COT-022 OH1391</strain>
    </source>
</reference>
<evidence type="ECO:0000256" key="3">
    <source>
        <dbReference type="ARBA" id="ARBA00022475"/>
    </source>
</evidence>
<keyword evidence="18" id="KW-1185">Reference proteome</keyword>
<evidence type="ECO:0000256" key="13">
    <source>
        <dbReference type="ARBA" id="ARBA00023316"/>
    </source>
</evidence>
<evidence type="ECO:0000256" key="8">
    <source>
        <dbReference type="ARBA" id="ARBA00022801"/>
    </source>
</evidence>
<dbReference type="GO" id="GO:0008658">
    <property type="term" value="F:penicillin binding"/>
    <property type="evidence" value="ECO:0007669"/>
    <property type="project" value="InterPro"/>
</dbReference>
<feature type="domain" description="Penicillin-binding protein transpeptidase" evidence="15">
    <location>
        <begin position="262"/>
        <end position="578"/>
    </location>
</feature>
<gene>
    <name evidence="17" type="ORF">HQ36_03765</name>
</gene>
<feature type="domain" description="Penicillin-binding protein dimerisation" evidence="16">
    <location>
        <begin position="54"/>
        <end position="224"/>
    </location>
</feature>
<evidence type="ECO:0000259" key="15">
    <source>
        <dbReference type="Pfam" id="PF00905"/>
    </source>
</evidence>